<evidence type="ECO:0000256" key="2">
    <source>
        <dbReference type="ARBA" id="ARBA00022741"/>
    </source>
</evidence>
<dbReference type="AlphaFoldDB" id="A0A3N0J1I6"/>
<dbReference type="InterPro" id="IPR036565">
    <property type="entry name" value="Mur-like_cat_sf"/>
</dbReference>
<dbReference type="GO" id="GO:0016881">
    <property type="term" value="F:acid-amino acid ligase activity"/>
    <property type="evidence" value="ECO:0007669"/>
    <property type="project" value="InterPro"/>
</dbReference>
<dbReference type="SUPFAM" id="SSF53244">
    <property type="entry name" value="MurD-like peptide ligases, peptide-binding domain"/>
    <property type="match status" value="1"/>
</dbReference>
<dbReference type="Pfam" id="PF13306">
    <property type="entry name" value="LRR_5"/>
    <property type="match status" value="1"/>
</dbReference>
<dbReference type="EMBL" id="PPTT01000005">
    <property type="protein sequence ID" value="RDB70483.1"/>
    <property type="molecule type" value="Genomic_DNA"/>
</dbReference>
<keyword evidence="3" id="KW-0067">ATP-binding</keyword>
<evidence type="ECO:0000313" key="7">
    <source>
        <dbReference type="EMBL" id="RNM42452.1"/>
    </source>
</evidence>
<feature type="domain" description="Mur ligase C-terminal" evidence="4">
    <location>
        <begin position="201"/>
        <end position="323"/>
    </location>
</feature>
<dbReference type="PANTHER" id="PTHR43024">
    <property type="entry name" value="UDP-N-ACETYLMURAMOYL-TRIPEPTIDE--D-ALANYL-D-ALANINE LIGASE"/>
    <property type="match status" value="1"/>
</dbReference>
<keyword evidence="8" id="KW-1185">Reference proteome</keyword>
<dbReference type="GO" id="GO:0005524">
    <property type="term" value="F:ATP binding"/>
    <property type="evidence" value="ECO:0007669"/>
    <property type="project" value="UniProtKB-KW"/>
</dbReference>
<dbReference type="SUPFAM" id="SSF53623">
    <property type="entry name" value="MurD-like peptide ligases, catalytic domain"/>
    <property type="match status" value="1"/>
</dbReference>
<dbReference type="Proteomes" id="UP000253817">
    <property type="component" value="Unassembled WGS sequence"/>
</dbReference>
<dbReference type="PANTHER" id="PTHR43024:SF1">
    <property type="entry name" value="UDP-N-ACETYLMURAMOYL-TRIPEPTIDE--D-ALANYL-D-ALANINE LIGASE"/>
    <property type="match status" value="1"/>
</dbReference>
<dbReference type="InterPro" id="IPR032675">
    <property type="entry name" value="LRR_dom_sf"/>
</dbReference>
<name>A0A3N0J1I6_9ACTN</name>
<dbReference type="InterPro" id="IPR026906">
    <property type="entry name" value="LRR_5"/>
</dbReference>
<dbReference type="InterPro" id="IPR036615">
    <property type="entry name" value="Mur_ligase_C_dom_sf"/>
</dbReference>
<dbReference type="EMBL" id="QICC01000012">
    <property type="protein sequence ID" value="RNM42452.1"/>
    <property type="molecule type" value="Genomic_DNA"/>
</dbReference>
<dbReference type="InterPro" id="IPR051046">
    <property type="entry name" value="MurCDEF_CellWall_CoF430Synth"/>
</dbReference>
<gene>
    <name evidence="6" type="ORF">C1876_04450</name>
    <name evidence="7" type="ORF">DMP09_04785</name>
</gene>
<dbReference type="Gene3D" id="3.80.10.10">
    <property type="entry name" value="Ribonuclease Inhibitor"/>
    <property type="match status" value="1"/>
</dbReference>
<dbReference type="InterPro" id="IPR013221">
    <property type="entry name" value="Mur_ligase_cen"/>
</dbReference>
<comment type="caution">
    <text evidence="7">The sequence shown here is derived from an EMBL/GenBank/DDBJ whole genome shotgun (WGS) entry which is preliminary data.</text>
</comment>
<keyword evidence="2" id="KW-0547">Nucleotide-binding</keyword>
<feature type="domain" description="Mur ligase central" evidence="5">
    <location>
        <begin position="54"/>
        <end position="175"/>
    </location>
</feature>
<evidence type="ECO:0000259" key="4">
    <source>
        <dbReference type="Pfam" id="PF02875"/>
    </source>
</evidence>
<evidence type="ECO:0000256" key="3">
    <source>
        <dbReference type="ARBA" id="ARBA00022840"/>
    </source>
</evidence>
<evidence type="ECO:0000313" key="9">
    <source>
        <dbReference type="Proteomes" id="UP000270112"/>
    </source>
</evidence>
<dbReference type="Proteomes" id="UP000270112">
    <property type="component" value="Unassembled WGS sequence"/>
</dbReference>
<protein>
    <recommendedName>
        <fullName evidence="10">UDP-N-acetylmuramoyl-tripeptide--D-alanyl-D-alanine ligase</fullName>
    </recommendedName>
</protein>
<dbReference type="Pfam" id="PF02875">
    <property type="entry name" value="Mur_ligase_C"/>
    <property type="match status" value="1"/>
</dbReference>
<evidence type="ECO:0000256" key="1">
    <source>
        <dbReference type="ARBA" id="ARBA00022598"/>
    </source>
</evidence>
<evidence type="ECO:0008006" key="10">
    <source>
        <dbReference type="Google" id="ProtNLM"/>
    </source>
</evidence>
<dbReference type="Pfam" id="PF08245">
    <property type="entry name" value="Mur_ligase_M"/>
    <property type="match status" value="1"/>
</dbReference>
<dbReference type="Gene3D" id="3.40.1190.10">
    <property type="entry name" value="Mur-like, catalytic domain"/>
    <property type="match status" value="1"/>
</dbReference>
<dbReference type="Gene3D" id="3.90.190.20">
    <property type="entry name" value="Mur ligase, C-terminal domain"/>
    <property type="match status" value="1"/>
</dbReference>
<reference evidence="9" key="2">
    <citation type="submission" date="2018-05" db="EMBL/GenBank/DDBJ databases">
        <title>Genome Sequencing of selected type strains of the family Eggerthellaceae.</title>
        <authorList>
            <person name="Danylec N."/>
            <person name="Stoll D.A."/>
            <person name="Doetsch A."/>
            <person name="Huch M."/>
        </authorList>
    </citation>
    <scope>NUCLEOTIDE SEQUENCE [LARGE SCALE GENOMIC DNA]</scope>
    <source>
        <strain evidence="9">DSM 16107</strain>
    </source>
</reference>
<evidence type="ECO:0000313" key="6">
    <source>
        <dbReference type="EMBL" id="RDB70483.1"/>
    </source>
</evidence>
<sequence>MAAAVLKSKYPAHCNDSSANNLRLAGGVVQRLKPEHMYYVQETMEGPPYCAAGVIAKVVQPQAAIVTLVGSSHLEAFGTQERILDSCLSVQEGMPTGEGLMILNGDDPFQWGVSCSRSVVYYGIDNEECDYRAANIRSDGSRLAFDVLYEDKVVAVTLNCFGRHNVLNALAVFAAGVWADMTDEEIVFGLASYRPSGIRQNLVRYGGHSIYLDCYNASPESMQSAFDAFEMVGVPEGGHRVAVLADMLETGEEEALFHRRVGEMVARSKIEKLICYGSASRHIADAARLGNATCVAHTECFDELISLMEKHVSVNDVLMVKGSHGMKLELAVDRVFGTAFHEEFERYEFRSGEFRDDVLRYFVYTDHATVRGKLASCCDVAIPETIEGRAVTNIARAAFEGSAYTKSVQFPSTLRNIGYAAFYQANQIERIETPPSLRIIERSAFNSCAKLETVFVADGCVHIGQRAFAYCHNLTAVRLPDSIAQIEDDAFVGSEKVVLVCSDGSYADRFAKRMGLKVSRGRS</sequence>
<proteinExistence type="predicted"/>
<reference evidence="7" key="3">
    <citation type="journal article" date="2019" name="Microbiol. Resour. Announc.">
        <title>Draft Genome Sequences of Type Strains of Gordonibacter faecihominis, Paraeggerthella hongkongensis, Parvibacter caecicola,Slackia equolifaciens, Slackia faecicanis, and Slackia isoflavoniconvertens.</title>
        <authorList>
            <person name="Danylec N."/>
            <person name="Stoll D.A."/>
            <person name="Dotsch A."/>
            <person name="Huch M."/>
        </authorList>
    </citation>
    <scope>NUCLEOTIDE SEQUENCE</scope>
    <source>
        <strain evidence="7">DSM 16107</strain>
    </source>
</reference>
<keyword evidence="1" id="KW-0436">Ligase</keyword>
<evidence type="ECO:0000259" key="5">
    <source>
        <dbReference type="Pfam" id="PF08245"/>
    </source>
</evidence>
<organism evidence="7 9">
    <name type="scientific">Eggerthella sinensis</name>
    <dbReference type="NCBI Taxonomy" id="242230"/>
    <lineage>
        <taxon>Bacteria</taxon>
        <taxon>Bacillati</taxon>
        <taxon>Actinomycetota</taxon>
        <taxon>Coriobacteriia</taxon>
        <taxon>Eggerthellales</taxon>
        <taxon>Eggerthellaceae</taxon>
        <taxon>Eggerthella</taxon>
    </lineage>
</organism>
<reference evidence="6 8" key="1">
    <citation type="journal article" date="2018" name="Elife">
        <title>Discovery and characterization of a prevalent human gut bacterial enzyme sufficient for the inactivation of a family of plant toxins.</title>
        <authorList>
            <person name="Koppel N."/>
            <person name="Bisanz J.E."/>
            <person name="Pandelia M.E."/>
            <person name="Turnbaugh P.J."/>
            <person name="Balskus E.P."/>
        </authorList>
    </citation>
    <scope>NUCLEOTIDE SEQUENCE [LARGE SCALE GENOMIC DNA]</scope>
    <source>
        <strain evidence="6 8">DSM 16107</strain>
    </source>
</reference>
<accession>A0A3N0J1I6</accession>
<dbReference type="InterPro" id="IPR004101">
    <property type="entry name" value="Mur_ligase_C"/>
</dbReference>
<evidence type="ECO:0000313" key="8">
    <source>
        <dbReference type="Proteomes" id="UP000253817"/>
    </source>
</evidence>